<dbReference type="InterPro" id="IPR003507">
    <property type="entry name" value="S66_fam"/>
</dbReference>
<dbReference type="InterPro" id="IPR027461">
    <property type="entry name" value="Carboxypeptidase_A_C_sf"/>
</dbReference>
<keyword evidence="10" id="KW-1185">Reference proteome</keyword>
<dbReference type="Pfam" id="PF17676">
    <property type="entry name" value="Peptidase_S66C"/>
    <property type="match status" value="1"/>
</dbReference>
<evidence type="ECO:0000256" key="6">
    <source>
        <dbReference type="PIRSR" id="PIRSR028757-1"/>
    </source>
</evidence>
<keyword evidence="4" id="KW-0378">Hydrolase</keyword>
<evidence type="ECO:0000313" key="9">
    <source>
        <dbReference type="EMBL" id="KTC75277.1"/>
    </source>
</evidence>
<gene>
    <name evidence="9" type="ORF">Lboz_0884</name>
</gene>
<dbReference type="PANTHER" id="PTHR30237">
    <property type="entry name" value="MURAMOYLTETRAPEPTIDE CARBOXYPEPTIDASE"/>
    <property type="match status" value="1"/>
</dbReference>
<evidence type="ECO:0000313" key="10">
    <source>
        <dbReference type="Proteomes" id="UP000054695"/>
    </source>
</evidence>
<name>A0A0W0RWD2_LEGBO</name>
<dbReference type="Gene3D" id="3.40.50.10740">
    <property type="entry name" value="Class I glutamine amidotransferase-like"/>
    <property type="match status" value="1"/>
</dbReference>
<dbReference type="PATRIC" id="fig|447.4.peg.955"/>
<dbReference type="GO" id="GO:0006508">
    <property type="term" value="P:proteolysis"/>
    <property type="evidence" value="ECO:0007669"/>
    <property type="project" value="UniProtKB-KW"/>
</dbReference>
<dbReference type="GO" id="GO:0004180">
    <property type="term" value="F:carboxypeptidase activity"/>
    <property type="evidence" value="ECO:0007669"/>
    <property type="project" value="UniProtKB-KW"/>
</dbReference>
<dbReference type="RefSeq" id="WP_058458578.1">
    <property type="nucleotide sequence ID" value="NZ_CAAAIY010000029.1"/>
</dbReference>
<dbReference type="InterPro" id="IPR040449">
    <property type="entry name" value="Peptidase_S66_N"/>
</dbReference>
<dbReference type="PIRSF" id="PIRSF028757">
    <property type="entry name" value="LD-carboxypeptidase"/>
    <property type="match status" value="1"/>
</dbReference>
<dbReference type="EMBL" id="LNXU01000011">
    <property type="protein sequence ID" value="KTC75277.1"/>
    <property type="molecule type" value="Genomic_DNA"/>
</dbReference>
<dbReference type="InterPro" id="IPR029062">
    <property type="entry name" value="Class_I_gatase-like"/>
</dbReference>
<dbReference type="SUPFAM" id="SSF141986">
    <property type="entry name" value="LD-carboxypeptidase A C-terminal domain-like"/>
    <property type="match status" value="1"/>
</dbReference>
<evidence type="ECO:0000259" key="7">
    <source>
        <dbReference type="Pfam" id="PF02016"/>
    </source>
</evidence>
<feature type="domain" description="LD-carboxypeptidase C-terminal" evidence="8">
    <location>
        <begin position="175"/>
        <end position="287"/>
    </location>
</feature>
<sequence>MKKLPILSMGDSVEIIAPASRSSDSQLIGLKELLESWELNCVVQKDIFAPDLLCANTDEMRFAHLKNALQNPKTKAVICVRGGYGSTRLIPKLAEIHPPDEAKIFIGISDVTCLHLYLQQHWGWPTIHGAAAPDKFSKETIAAMKSILFGDAPVQFSGLIPLNKPAQKEGFIKSQVTGGNLAIIQSGVGTCWQMDGRDKIILLEEIGERGYRVDRMLEHLKQAGLFSHAAAIILGDFLEGNEPNGSSLIEPVLQRFAENSPIPVLRIAGIGHGSINFPIPFGTEVHLQLGENAQLTCFR</sequence>
<comment type="caution">
    <text evidence="9">The sequence shown here is derived from an EMBL/GenBank/DDBJ whole genome shotgun (WGS) entry which is preliminary data.</text>
</comment>
<comment type="similarity">
    <text evidence="1">Belongs to the peptidase S66 family.</text>
</comment>
<dbReference type="CDD" id="cd07025">
    <property type="entry name" value="Peptidase_S66"/>
    <property type="match status" value="1"/>
</dbReference>
<dbReference type="SUPFAM" id="SSF52317">
    <property type="entry name" value="Class I glutamine amidotransferase-like"/>
    <property type="match status" value="1"/>
</dbReference>
<dbReference type="Pfam" id="PF02016">
    <property type="entry name" value="Peptidase_S66"/>
    <property type="match status" value="1"/>
</dbReference>
<evidence type="ECO:0000256" key="3">
    <source>
        <dbReference type="ARBA" id="ARBA00022670"/>
    </source>
</evidence>
<keyword evidence="2 9" id="KW-0121">Carboxypeptidase</keyword>
<evidence type="ECO:0000256" key="5">
    <source>
        <dbReference type="ARBA" id="ARBA00022825"/>
    </source>
</evidence>
<proteinExistence type="inferred from homology"/>
<dbReference type="GO" id="GO:0008236">
    <property type="term" value="F:serine-type peptidase activity"/>
    <property type="evidence" value="ECO:0007669"/>
    <property type="project" value="UniProtKB-KW"/>
</dbReference>
<dbReference type="OrthoDB" id="9807329at2"/>
<dbReference type="Gene3D" id="3.50.30.60">
    <property type="entry name" value="LD-carboxypeptidase A C-terminal domain-like"/>
    <property type="match status" value="1"/>
</dbReference>
<accession>A0A0W0RWD2</accession>
<organism evidence="9 10">
    <name type="scientific">Legionella bozemanae</name>
    <name type="common">Fluoribacter bozemanae</name>
    <dbReference type="NCBI Taxonomy" id="447"/>
    <lineage>
        <taxon>Bacteria</taxon>
        <taxon>Pseudomonadati</taxon>
        <taxon>Pseudomonadota</taxon>
        <taxon>Gammaproteobacteria</taxon>
        <taxon>Legionellales</taxon>
        <taxon>Legionellaceae</taxon>
        <taxon>Legionella</taxon>
    </lineage>
</organism>
<evidence type="ECO:0000256" key="1">
    <source>
        <dbReference type="ARBA" id="ARBA00010233"/>
    </source>
</evidence>
<feature type="active site" description="Charge relay system" evidence="6">
    <location>
        <position position="272"/>
    </location>
</feature>
<keyword evidence="5" id="KW-0720">Serine protease</keyword>
<feature type="active site" description="Nucleophile" evidence="6">
    <location>
        <position position="109"/>
    </location>
</feature>
<evidence type="ECO:0000256" key="2">
    <source>
        <dbReference type="ARBA" id="ARBA00022645"/>
    </source>
</evidence>
<protein>
    <submittedName>
        <fullName evidence="9">LD-carboxypeptidase</fullName>
    </submittedName>
</protein>
<keyword evidence="3" id="KW-0645">Protease</keyword>
<dbReference type="AlphaFoldDB" id="A0A0W0RWD2"/>
<dbReference type="InterPro" id="IPR040921">
    <property type="entry name" value="Peptidase_S66C"/>
</dbReference>
<evidence type="ECO:0000256" key="4">
    <source>
        <dbReference type="ARBA" id="ARBA00022801"/>
    </source>
</evidence>
<feature type="domain" description="LD-carboxypeptidase N-terminal" evidence="7">
    <location>
        <begin position="13"/>
        <end position="129"/>
    </location>
</feature>
<dbReference type="STRING" id="447.Lboz_0884"/>
<feature type="active site" description="Charge relay system" evidence="6">
    <location>
        <position position="204"/>
    </location>
</feature>
<dbReference type="InterPro" id="IPR027478">
    <property type="entry name" value="LdcA_N"/>
</dbReference>
<evidence type="ECO:0000259" key="8">
    <source>
        <dbReference type="Pfam" id="PF17676"/>
    </source>
</evidence>
<reference evidence="9 10" key="1">
    <citation type="submission" date="2015-11" db="EMBL/GenBank/DDBJ databases">
        <title>Genomic analysis of 38 Legionella species identifies large and diverse effector repertoires.</title>
        <authorList>
            <person name="Burstein D."/>
            <person name="Amaro F."/>
            <person name="Zusman T."/>
            <person name="Lifshitz Z."/>
            <person name="Cohen O."/>
            <person name="Gilbert J.A."/>
            <person name="Pupko T."/>
            <person name="Shuman H.A."/>
            <person name="Segal G."/>
        </authorList>
    </citation>
    <scope>NUCLEOTIDE SEQUENCE [LARGE SCALE GENOMIC DNA]</scope>
    <source>
        <strain evidence="9 10">WIGA</strain>
    </source>
</reference>
<dbReference type="Proteomes" id="UP000054695">
    <property type="component" value="Unassembled WGS sequence"/>
</dbReference>
<dbReference type="PANTHER" id="PTHR30237:SF2">
    <property type="entry name" value="MUREIN TETRAPEPTIDE CARBOXYPEPTIDASE"/>
    <property type="match status" value="1"/>
</dbReference>